<dbReference type="PANTHER" id="PTHR33608">
    <property type="entry name" value="BLL2464 PROTEIN"/>
    <property type="match status" value="1"/>
</dbReference>
<dbReference type="Pfam" id="PF01882">
    <property type="entry name" value="DUF58"/>
    <property type="match status" value="1"/>
</dbReference>
<evidence type="ECO:0000259" key="1">
    <source>
        <dbReference type="Pfam" id="PF01882"/>
    </source>
</evidence>
<keyword evidence="3" id="KW-1185">Reference proteome</keyword>
<feature type="domain" description="DUF58" evidence="1">
    <location>
        <begin position="88"/>
        <end position="297"/>
    </location>
</feature>
<reference evidence="2" key="1">
    <citation type="journal article" date="2022" name="Arch. Microbiol.">
        <title>Thiomicrorhabdus immobilis sp. nov., a mesophilic sulfur-oxidizing bacterium isolated from sediment of a brackish lake in northern Japan.</title>
        <authorList>
            <person name="Kojima H."/>
            <person name="Mochizuki J."/>
            <person name="Kanda M."/>
            <person name="Watanabe T."/>
            <person name="Fukui M."/>
        </authorList>
    </citation>
    <scope>NUCLEOTIDE SEQUENCE</scope>
    <source>
        <strain evidence="2">Am19</strain>
    </source>
</reference>
<name>A0ABM7MAE2_9GAMM</name>
<evidence type="ECO:0000313" key="2">
    <source>
        <dbReference type="EMBL" id="BCN92312.1"/>
    </source>
</evidence>
<dbReference type="PANTHER" id="PTHR33608:SF12">
    <property type="entry name" value="DUF58 DOMAIN-CONTAINING PROTEIN"/>
    <property type="match status" value="1"/>
</dbReference>
<proteinExistence type="predicted"/>
<dbReference type="InterPro" id="IPR002881">
    <property type="entry name" value="DUF58"/>
</dbReference>
<organism evidence="2 3">
    <name type="scientific">Thiomicrorhabdus immobilis</name>
    <dbReference type="NCBI Taxonomy" id="2791037"/>
    <lineage>
        <taxon>Bacteria</taxon>
        <taxon>Pseudomonadati</taxon>
        <taxon>Pseudomonadota</taxon>
        <taxon>Gammaproteobacteria</taxon>
        <taxon>Thiotrichales</taxon>
        <taxon>Piscirickettsiaceae</taxon>
        <taxon>Thiomicrorhabdus</taxon>
    </lineage>
</organism>
<accession>A0ABM7MAE2</accession>
<evidence type="ECO:0000313" key="3">
    <source>
        <dbReference type="Proteomes" id="UP001054820"/>
    </source>
</evidence>
<dbReference type="RefSeq" id="WP_237262015.1">
    <property type="nucleotide sequence ID" value="NZ_AP024202.1"/>
</dbReference>
<dbReference type="EMBL" id="AP024202">
    <property type="protein sequence ID" value="BCN92312.1"/>
    <property type="molecule type" value="Genomic_DNA"/>
</dbReference>
<protein>
    <recommendedName>
        <fullName evidence="1">DUF58 domain-containing protein</fullName>
    </recommendedName>
</protein>
<gene>
    <name evidence="2" type="ORF">THMIRHAM_00970</name>
</gene>
<dbReference type="Proteomes" id="UP001054820">
    <property type="component" value="Chromosome"/>
</dbReference>
<sequence>MQLFKLISHFVALVWRKVRQWLALSGDITPSIGQRLYQPILSSAEITDFAEQLAQASSKVSPNLKQSEALRQGEQTSQFMGAGLEYEESRPYQPGDEIRRINWRLMARTGKAYTKLFQEERQENWFILVDHRASMRFGTRKRLKATQAARVAGYYAWIAQQMGIPVATGRLAEDFEQSRIFEGKSLYSHVMEFVSKPCPPANNDSRIEPSLNDLLVSLTAQLQPGSRLILISDFHDVDQRTTEVLTALQSRVAIKAVWVKDIAETQLPAIEGLQLQSTVNQQVYAIADAEQRSNYQAWSIQYQTEIQHAMNQAAVGVYSVYAHESLAEMMLSLSVANKNNLFDKASQKVSENAGVSYG</sequence>